<sequence length="259" mass="28779">MSEEILSSEHRDYVAALASGLDVMLAFDLQHKKMTLSEVAEQTGMDRAKARRFLLTLHSLGYIRREGREFTLTPKVLGLGYAYSASNDHLSVVEYYLHDVTKRLGESSSLAVLENQDVMYVVRSPAAHRLMSISLSAGTRLPAAYTSMGRVLVANLGVEARKKWLDDVVLDGFTENSIVNKSDFSEMIQTVSEQGYCIVDQELDLGLRSLALPVFTFSGNLLGAINLSTNASRVSYQQLMEKCLPILQEAAEQIRLHTQ</sequence>
<feature type="domain" description="IclR-ED" evidence="5">
    <location>
        <begin position="75"/>
        <end position="259"/>
    </location>
</feature>
<evidence type="ECO:0000259" key="5">
    <source>
        <dbReference type="PROSITE" id="PS51078"/>
    </source>
</evidence>
<dbReference type="InterPro" id="IPR014757">
    <property type="entry name" value="Tscrpt_reg_IclR_C"/>
</dbReference>
<evidence type="ECO:0000259" key="4">
    <source>
        <dbReference type="PROSITE" id="PS51077"/>
    </source>
</evidence>
<dbReference type="SUPFAM" id="SSF55781">
    <property type="entry name" value="GAF domain-like"/>
    <property type="match status" value="1"/>
</dbReference>
<dbReference type="InterPro" id="IPR005471">
    <property type="entry name" value="Tscrpt_reg_IclR_N"/>
</dbReference>
<dbReference type="OrthoDB" id="9807558at2"/>
<feature type="domain" description="HTH iclR-type" evidence="4">
    <location>
        <begin position="14"/>
        <end position="74"/>
    </location>
</feature>
<dbReference type="GO" id="GO:0003700">
    <property type="term" value="F:DNA-binding transcription factor activity"/>
    <property type="evidence" value="ECO:0007669"/>
    <property type="project" value="TreeGrafter"/>
</dbReference>
<dbReference type="PANTHER" id="PTHR30136:SF34">
    <property type="entry name" value="TRANSCRIPTIONAL REGULATOR"/>
    <property type="match status" value="1"/>
</dbReference>
<dbReference type="GO" id="GO:0003677">
    <property type="term" value="F:DNA binding"/>
    <property type="evidence" value="ECO:0007669"/>
    <property type="project" value="UniProtKB-KW"/>
</dbReference>
<accession>A0A2Z4PVK9</accession>
<dbReference type="SMART" id="SM00346">
    <property type="entry name" value="HTH_ICLR"/>
    <property type="match status" value="1"/>
</dbReference>
<evidence type="ECO:0000256" key="3">
    <source>
        <dbReference type="ARBA" id="ARBA00023163"/>
    </source>
</evidence>
<proteinExistence type="predicted"/>
<dbReference type="Gene3D" id="3.30.450.40">
    <property type="match status" value="1"/>
</dbReference>
<dbReference type="PANTHER" id="PTHR30136">
    <property type="entry name" value="HELIX-TURN-HELIX TRANSCRIPTIONAL REGULATOR, ICLR FAMILY"/>
    <property type="match status" value="1"/>
</dbReference>
<organism evidence="6 7">
    <name type="scientific">Marinomonas primoryensis</name>
    <dbReference type="NCBI Taxonomy" id="178399"/>
    <lineage>
        <taxon>Bacteria</taxon>
        <taxon>Pseudomonadati</taxon>
        <taxon>Pseudomonadota</taxon>
        <taxon>Gammaproteobacteria</taxon>
        <taxon>Oceanospirillales</taxon>
        <taxon>Oceanospirillaceae</taxon>
        <taxon>Marinomonas</taxon>
    </lineage>
</organism>
<reference evidence="6 7" key="1">
    <citation type="submission" date="2016-06" db="EMBL/GenBank/DDBJ databases">
        <title>The sequenced genome of the ice-adhering bacterium Marinomonas primoryensis, from Antarctica.</title>
        <authorList>
            <person name="Graham L."/>
            <person name="Vance T.D.R."/>
            <person name="Davies P.L."/>
        </authorList>
    </citation>
    <scope>NUCLEOTIDE SEQUENCE [LARGE SCALE GENOMIC DNA]</scope>
    <source>
        <strain evidence="6 7">AceL</strain>
    </source>
</reference>
<dbReference type="AlphaFoldDB" id="A0A2Z4PVK9"/>
<evidence type="ECO:0000256" key="2">
    <source>
        <dbReference type="ARBA" id="ARBA00023125"/>
    </source>
</evidence>
<dbReference type="Proteomes" id="UP000249898">
    <property type="component" value="Chromosome"/>
</dbReference>
<dbReference type="InterPro" id="IPR036388">
    <property type="entry name" value="WH-like_DNA-bd_sf"/>
</dbReference>
<name>A0A2Z4PVK9_9GAMM</name>
<keyword evidence="1" id="KW-0805">Transcription regulation</keyword>
<gene>
    <name evidence="6" type="ORF">A8139_17825</name>
</gene>
<dbReference type="PROSITE" id="PS51078">
    <property type="entry name" value="ICLR_ED"/>
    <property type="match status" value="1"/>
</dbReference>
<keyword evidence="3" id="KW-0804">Transcription</keyword>
<dbReference type="SUPFAM" id="SSF46785">
    <property type="entry name" value="Winged helix' DNA-binding domain"/>
    <property type="match status" value="1"/>
</dbReference>
<dbReference type="Pfam" id="PF09339">
    <property type="entry name" value="HTH_IclR"/>
    <property type="match status" value="1"/>
</dbReference>
<dbReference type="GO" id="GO:0045892">
    <property type="term" value="P:negative regulation of DNA-templated transcription"/>
    <property type="evidence" value="ECO:0007669"/>
    <property type="project" value="TreeGrafter"/>
</dbReference>
<dbReference type="InterPro" id="IPR029016">
    <property type="entry name" value="GAF-like_dom_sf"/>
</dbReference>
<dbReference type="Gene3D" id="1.10.10.10">
    <property type="entry name" value="Winged helix-like DNA-binding domain superfamily/Winged helix DNA-binding domain"/>
    <property type="match status" value="1"/>
</dbReference>
<dbReference type="EMBL" id="CP016181">
    <property type="protein sequence ID" value="AWY01616.1"/>
    <property type="molecule type" value="Genomic_DNA"/>
</dbReference>
<dbReference type="PROSITE" id="PS51077">
    <property type="entry name" value="HTH_ICLR"/>
    <property type="match status" value="1"/>
</dbReference>
<evidence type="ECO:0000256" key="1">
    <source>
        <dbReference type="ARBA" id="ARBA00023015"/>
    </source>
</evidence>
<protein>
    <submittedName>
        <fullName evidence="6">IclR family transcriptional regulator</fullName>
    </submittedName>
</protein>
<evidence type="ECO:0000313" key="7">
    <source>
        <dbReference type="Proteomes" id="UP000249898"/>
    </source>
</evidence>
<dbReference type="InterPro" id="IPR050707">
    <property type="entry name" value="HTH_MetabolicPath_Reg"/>
</dbReference>
<keyword evidence="2" id="KW-0238">DNA-binding</keyword>
<dbReference type="Pfam" id="PF01614">
    <property type="entry name" value="IclR_C"/>
    <property type="match status" value="1"/>
</dbReference>
<evidence type="ECO:0000313" key="6">
    <source>
        <dbReference type="EMBL" id="AWY01616.1"/>
    </source>
</evidence>
<dbReference type="InterPro" id="IPR036390">
    <property type="entry name" value="WH_DNA-bd_sf"/>
</dbReference>